<dbReference type="PANTHER" id="PTHR34385">
    <property type="entry name" value="D-ALANYL-D-ALANINE CARBOXYPEPTIDASE"/>
    <property type="match status" value="1"/>
</dbReference>
<feature type="domain" description="D-alanyl-D-alanine carboxypeptidase-like core" evidence="2">
    <location>
        <begin position="156"/>
        <end position="282"/>
    </location>
</feature>
<evidence type="ECO:0000259" key="2">
    <source>
        <dbReference type="Pfam" id="PF02557"/>
    </source>
</evidence>
<dbReference type="Pfam" id="PF02557">
    <property type="entry name" value="VanY"/>
    <property type="match status" value="1"/>
</dbReference>
<dbReference type="InterPro" id="IPR009045">
    <property type="entry name" value="Zn_M74/Hedgehog-like"/>
</dbReference>
<sequence>MHLPPQPQHAATRSPARGPALPVGLAVTAIGILLSLASAPVAISAADDPGMPEPVVAQEVPAVEVGATTAADPCAEPSVLEAISVADDAAIIAGFGGGEGFRAAVIAGNAPCIALDDPAHVWVVVNKARPLTPLDFAPSPLADIPVQMTTRSGQARADVAAAVGEMAAAADSEGAGRIGANNGYRSYDLQVATHASHVRTDGQAGADASSARAGHSEHQTGLAIDLVACESSCGAIESFGATAQGDWIAANAWEYGFIVRYEQVGSGITGYKPEPWHLRYVGRELAAAYHQGGYHTLEEFFGLPAAPDYIH</sequence>
<name>A0A0F0KZD5_9MICO</name>
<protein>
    <submittedName>
        <fullName evidence="3">D-alanyl-D-alanine carboxypeptidase</fullName>
        <ecNumber evidence="3">3.4.16.4</ecNumber>
    </submittedName>
</protein>
<dbReference type="EMBL" id="JYIU01000023">
    <property type="protein sequence ID" value="KJL26252.1"/>
    <property type="molecule type" value="Genomic_DNA"/>
</dbReference>
<proteinExistence type="predicted"/>
<keyword evidence="4" id="KW-1185">Reference proteome</keyword>
<dbReference type="GO" id="GO:0006508">
    <property type="term" value="P:proteolysis"/>
    <property type="evidence" value="ECO:0007669"/>
    <property type="project" value="InterPro"/>
</dbReference>
<dbReference type="EC" id="3.4.16.4" evidence="3"/>
<feature type="transmembrane region" description="Helical" evidence="1">
    <location>
        <begin position="20"/>
        <end position="43"/>
    </location>
</feature>
<dbReference type="SUPFAM" id="SSF55166">
    <property type="entry name" value="Hedgehog/DD-peptidase"/>
    <property type="match status" value="1"/>
</dbReference>
<organism evidence="3 4">
    <name type="scientific">Microbacterium foliorum</name>
    <dbReference type="NCBI Taxonomy" id="104336"/>
    <lineage>
        <taxon>Bacteria</taxon>
        <taxon>Bacillati</taxon>
        <taxon>Actinomycetota</taxon>
        <taxon>Actinomycetes</taxon>
        <taxon>Micrococcales</taxon>
        <taxon>Microbacteriaceae</taxon>
        <taxon>Microbacterium</taxon>
    </lineage>
</organism>
<dbReference type="KEGG" id="mfol:DXT68_02305"/>
<evidence type="ECO:0000256" key="1">
    <source>
        <dbReference type="SAM" id="Phobius"/>
    </source>
</evidence>
<comment type="caution">
    <text evidence="3">The sequence shown here is derived from an EMBL/GenBank/DDBJ whole genome shotgun (WGS) entry which is preliminary data.</text>
</comment>
<keyword evidence="1" id="KW-1133">Transmembrane helix</keyword>
<keyword evidence="3" id="KW-0121">Carboxypeptidase</keyword>
<dbReference type="InterPro" id="IPR003709">
    <property type="entry name" value="VanY-like_core_dom"/>
</dbReference>
<keyword evidence="1" id="KW-0472">Membrane</keyword>
<dbReference type="CDD" id="cd14852">
    <property type="entry name" value="LD-carboxypeptidase"/>
    <property type="match status" value="1"/>
</dbReference>
<dbReference type="AlphaFoldDB" id="A0A0F0KZD5"/>
<keyword evidence="3" id="KW-0645">Protease</keyword>
<reference evidence="3 4" key="1">
    <citation type="submission" date="2015-02" db="EMBL/GenBank/DDBJ databases">
        <title>Draft genome sequences of ten Microbacterium spp. with emphasis on heavy metal contaminated environments.</title>
        <authorList>
            <person name="Corretto E."/>
        </authorList>
    </citation>
    <scope>NUCLEOTIDE SEQUENCE [LARGE SCALE GENOMIC DNA]</scope>
    <source>
        <strain evidence="3 4">DSM 12966</strain>
    </source>
</reference>
<gene>
    <name evidence="3" type="primary">vanY</name>
    <name evidence="3" type="ORF">RN50_00314</name>
</gene>
<dbReference type="Proteomes" id="UP000033572">
    <property type="component" value="Unassembled WGS sequence"/>
</dbReference>
<dbReference type="PATRIC" id="fig|104336.4.peg.326"/>
<dbReference type="PANTHER" id="PTHR34385:SF1">
    <property type="entry name" value="PEPTIDOGLYCAN L-ALANYL-D-GLUTAMATE ENDOPEPTIDASE CWLK"/>
    <property type="match status" value="1"/>
</dbReference>
<dbReference type="GO" id="GO:0009002">
    <property type="term" value="F:serine-type D-Ala-D-Ala carboxypeptidase activity"/>
    <property type="evidence" value="ECO:0007669"/>
    <property type="project" value="UniProtKB-EC"/>
</dbReference>
<dbReference type="GeneID" id="94443211"/>
<evidence type="ECO:0000313" key="3">
    <source>
        <dbReference type="EMBL" id="KJL26252.1"/>
    </source>
</evidence>
<dbReference type="InterPro" id="IPR052179">
    <property type="entry name" value="DD-CPase-like"/>
</dbReference>
<keyword evidence="3" id="KW-0378">Hydrolase</keyword>
<dbReference type="InterPro" id="IPR058193">
    <property type="entry name" value="VanY/YodJ_core_dom"/>
</dbReference>
<evidence type="ECO:0000313" key="4">
    <source>
        <dbReference type="Proteomes" id="UP000033572"/>
    </source>
</evidence>
<accession>A0A0F0KZD5</accession>
<dbReference type="Gene3D" id="3.30.1380.10">
    <property type="match status" value="1"/>
</dbReference>
<dbReference type="RefSeq" id="WP_045252760.1">
    <property type="nucleotide sequence ID" value="NZ_CP031425.1"/>
</dbReference>
<keyword evidence="1" id="KW-0812">Transmembrane</keyword>